<evidence type="ECO:0000256" key="7">
    <source>
        <dbReference type="ARBA" id="ARBA00022824"/>
    </source>
</evidence>
<comment type="function">
    <text evidence="1 10">Subunit of the oligosaccharyl transferase (OST) complex that catalyzes the initial transfer of a defined glycan (Glc(3)Man(9)GlcNAc(2) in eukaryotes) from the lipid carrier dolichol-pyrophosphate to an asparagine residue within an Asn-X-Ser/Thr consensus motif in nascent polypeptide chains, the first step in protein N-glycosylation. N-glycosylation occurs cotranslationally and the complex associates with the Sec61 complex at the channel-forming translocon complex that mediates protein translocation across the endoplasmic reticulum (ER). All subunits are required for a maximal enzyme activity.</text>
</comment>
<reference evidence="11 12" key="1">
    <citation type="submission" date="2016-07" db="EMBL/GenBank/DDBJ databases">
        <title>Pervasive Adenine N6-methylation of Active Genes in Fungi.</title>
        <authorList>
            <consortium name="DOE Joint Genome Institute"/>
            <person name="Mondo S.J."/>
            <person name="Dannebaum R.O."/>
            <person name="Kuo R.C."/>
            <person name="Labutti K."/>
            <person name="Haridas S."/>
            <person name="Kuo A."/>
            <person name="Salamov A."/>
            <person name="Ahrendt S.R."/>
            <person name="Lipzen A."/>
            <person name="Sullivan W."/>
            <person name="Andreopoulos W.B."/>
            <person name="Clum A."/>
            <person name="Lindquist E."/>
            <person name="Daum C."/>
            <person name="Ramamoorthy G.K."/>
            <person name="Gryganskyi A."/>
            <person name="Culley D."/>
            <person name="Magnuson J.K."/>
            <person name="James T.Y."/>
            <person name="O'Malley M.A."/>
            <person name="Stajich J.E."/>
            <person name="Spatafora J.W."/>
            <person name="Visel A."/>
            <person name="Grigoriev I.V."/>
        </authorList>
    </citation>
    <scope>NUCLEOTIDE SEQUENCE [LARGE SCALE GENOMIC DNA]</scope>
    <source>
        <strain evidence="11 12">JEL800</strain>
    </source>
</reference>
<evidence type="ECO:0000256" key="9">
    <source>
        <dbReference type="ARBA" id="ARBA00023136"/>
    </source>
</evidence>
<dbReference type="EMBL" id="MCGO01000010">
    <property type="protein sequence ID" value="ORY48919.1"/>
    <property type="molecule type" value="Genomic_DNA"/>
</dbReference>
<evidence type="ECO:0000256" key="3">
    <source>
        <dbReference type="ARBA" id="ARBA00004922"/>
    </source>
</evidence>
<gene>
    <name evidence="11" type="ORF">BCR33DRAFT_714026</name>
</gene>
<proteinExistence type="inferred from homology"/>
<dbReference type="STRING" id="329046.A0A1Y2CPE4"/>
<feature type="chain" id="PRO_5011812580" description="Dolichyl-diphosphooligosaccharide--protein glycosyltransferase subunit 1" evidence="10">
    <location>
        <begin position="25"/>
        <end position="533"/>
    </location>
</feature>
<keyword evidence="12" id="KW-1185">Reference proteome</keyword>
<comment type="pathway">
    <text evidence="3 10">Protein modification; protein glycosylation.</text>
</comment>
<dbReference type="InterPro" id="IPR007676">
    <property type="entry name" value="Ribophorin_I"/>
</dbReference>
<dbReference type="OrthoDB" id="310030at2759"/>
<comment type="caution">
    <text evidence="11">The sequence shown here is derived from an EMBL/GenBank/DDBJ whole genome shotgun (WGS) entry which is preliminary data.</text>
</comment>
<organism evidence="11 12">
    <name type="scientific">Rhizoclosmatium globosum</name>
    <dbReference type="NCBI Taxonomy" id="329046"/>
    <lineage>
        <taxon>Eukaryota</taxon>
        <taxon>Fungi</taxon>
        <taxon>Fungi incertae sedis</taxon>
        <taxon>Chytridiomycota</taxon>
        <taxon>Chytridiomycota incertae sedis</taxon>
        <taxon>Chytridiomycetes</taxon>
        <taxon>Chytridiales</taxon>
        <taxon>Chytriomycetaceae</taxon>
        <taxon>Rhizoclosmatium</taxon>
    </lineage>
</organism>
<evidence type="ECO:0000313" key="11">
    <source>
        <dbReference type="EMBL" id="ORY48919.1"/>
    </source>
</evidence>
<feature type="signal peptide" evidence="10">
    <location>
        <begin position="1"/>
        <end position="24"/>
    </location>
</feature>
<evidence type="ECO:0000256" key="5">
    <source>
        <dbReference type="ARBA" id="ARBA00022692"/>
    </source>
</evidence>
<keyword evidence="8" id="KW-1133">Transmembrane helix</keyword>
<dbReference type="AlphaFoldDB" id="A0A1Y2CPE4"/>
<accession>A0A1Y2CPE4</accession>
<dbReference type="Proteomes" id="UP000193642">
    <property type="component" value="Unassembled WGS sequence"/>
</dbReference>
<dbReference type="Pfam" id="PF04597">
    <property type="entry name" value="Ribophorin_I"/>
    <property type="match status" value="1"/>
</dbReference>
<sequence length="533" mass="59274">GDDHAIITLLRLVSLLWLVLPSLGALTNTNVLRSIDVTSPGIARSKIGVKATNDGAKAEDNYAVAVRAADAAAVSFVSLKLKTGDSLSRSVAAKSRDVNGYAIYDFKLDPPIAPGASAVLDIAINDEQLLQFAFNAHFDSPYETKKQKTVVRAGSSEFVVPPTGPEPTVKKGPSVAYGPYEDVKLSLTSSDYPLQDNKPILVAKTLSREIELSHWGSNLGVTEYYDLYHRGAALRDKLFSRIDFQFAQYSRGLRSNVLEEFRANVYYRDDIGNVSTSNFRKSMIPPLSIVWWLEYNWHHTYDVPLNDYLKVDSKTGRYVLNVKFMGSLSNVTIEDARLRVVLPEGATNVKVALPFPADSEEHSRFYTNLDTIGRPKVVMISYEYPPFELLRKPLVVSATFFGLLLQDSSTPREETTKVIALAKSAFLALDTAFEAYRSGKKTREELTAAREEQKGKVERSILRLAKVRNAVSVLKQEAAFVKGVQEIEKGFKERLDKMVVYQDAVVAFLVEMQASGKVDEKKKDALQVKVVKL</sequence>
<dbReference type="GO" id="GO:0018279">
    <property type="term" value="P:protein N-linked glycosylation via asparagine"/>
    <property type="evidence" value="ECO:0007669"/>
    <property type="project" value="TreeGrafter"/>
</dbReference>
<keyword evidence="5" id="KW-0812">Transmembrane</keyword>
<name>A0A1Y2CPE4_9FUNG</name>
<dbReference type="PANTHER" id="PTHR21049:SF0">
    <property type="entry name" value="DOLICHYL-DIPHOSPHOOLIGOSACCHARIDE--PROTEIN GLYCOSYLTRANSFERASE SUBUNIT 1"/>
    <property type="match status" value="1"/>
</dbReference>
<dbReference type="PANTHER" id="PTHR21049">
    <property type="entry name" value="RIBOPHORIN I"/>
    <property type="match status" value="1"/>
</dbReference>
<keyword evidence="6 10" id="KW-0732">Signal</keyword>
<comment type="similarity">
    <text evidence="4 10">Belongs to the OST1 family.</text>
</comment>
<evidence type="ECO:0000256" key="2">
    <source>
        <dbReference type="ARBA" id="ARBA00004115"/>
    </source>
</evidence>
<dbReference type="GO" id="GO:0008250">
    <property type="term" value="C:oligosaccharyltransferase complex"/>
    <property type="evidence" value="ECO:0007669"/>
    <property type="project" value="UniProtKB-UniRule"/>
</dbReference>
<feature type="non-terminal residue" evidence="11">
    <location>
        <position position="1"/>
    </location>
</feature>
<comment type="subcellular location">
    <subcellularLocation>
        <location evidence="2 10">Endoplasmic reticulum membrane</location>
        <topology evidence="2 10">Single-pass type I membrane protein</topology>
    </subcellularLocation>
</comment>
<dbReference type="UniPathway" id="UPA00378"/>
<evidence type="ECO:0000256" key="6">
    <source>
        <dbReference type="ARBA" id="ARBA00022729"/>
    </source>
</evidence>
<evidence type="ECO:0000256" key="8">
    <source>
        <dbReference type="ARBA" id="ARBA00022989"/>
    </source>
</evidence>
<comment type="subunit">
    <text evidence="10">Component of the oligosaccharyltransferase (OST) complex.</text>
</comment>
<evidence type="ECO:0000256" key="4">
    <source>
        <dbReference type="ARBA" id="ARBA00008905"/>
    </source>
</evidence>
<evidence type="ECO:0000256" key="10">
    <source>
        <dbReference type="RuleBase" id="RU361143"/>
    </source>
</evidence>
<protein>
    <recommendedName>
        <fullName evidence="10">Dolichyl-diphosphooligosaccharide--protein glycosyltransferase subunit 1</fullName>
    </recommendedName>
</protein>
<evidence type="ECO:0000256" key="1">
    <source>
        <dbReference type="ARBA" id="ARBA00002791"/>
    </source>
</evidence>
<keyword evidence="7 10" id="KW-0256">Endoplasmic reticulum</keyword>
<evidence type="ECO:0000313" key="12">
    <source>
        <dbReference type="Proteomes" id="UP000193642"/>
    </source>
</evidence>
<keyword evidence="9" id="KW-0472">Membrane</keyword>